<dbReference type="PROSITE" id="PS50176">
    <property type="entry name" value="ARM_REPEAT"/>
    <property type="match status" value="3"/>
</dbReference>
<feature type="repeat" description="ARM" evidence="1">
    <location>
        <begin position="104"/>
        <end position="146"/>
    </location>
</feature>
<protein>
    <submittedName>
        <fullName evidence="2">Uncharacterized protein</fullName>
    </submittedName>
</protein>
<evidence type="ECO:0000313" key="2">
    <source>
        <dbReference type="EMBL" id="KAG0571134.1"/>
    </source>
</evidence>
<accession>A0A8T0HK56</accession>
<dbReference type="Proteomes" id="UP000822688">
    <property type="component" value="Chromosome 6"/>
</dbReference>
<name>A0A8T0HK56_CERPU</name>
<dbReference type="Gene3D" id="1.25.10.10">
    <property type="entry name" value="Leucine-rich Repeat Variant"/>
    <property type="match status" value="2"/>
</dbReference>
<organism evidence="2 3">
    <name type="scientific">Ceratodon purpureus</name>
    <name type="common">Fire moss</name>
    <name type="synonym">Dicranum purpureum</name>
    <dbReference type="NCBI Taxonomy" id="3225"/>
    <lineage>
        <taxon>Eukaryota</taxon>
        <taxon>Viridiplantae</taxon>
        <taxon>Streptophyta</taxon>
        <taxon>Embryophyta</taxon>
        <taxon>Bryophyta</taxon>
        <taxon>Bryophytina</taxon>
        <taxon>Bryopsida</taxon>
        <taxon>Dicranidae</taxon>
        <taxon>Pseudoditrichales</taxon>
        <taxon>Ditrichaceae</taxon>
        <taxon>Ceratodon</taxon>
    </lineage>
</organism>
<reference evidence="2 3" key="1">
    <citation type="submission" date="2020-06" db="EMBL/GenBank/DDBJ databases">
        <title>WGS assembly of Ceratodon purpureus strain R40.</title>
        <authorList>
            <person name="Carey S.B."/>
            <person name="Jenkins J."/>
            <person name="Shu S."/>
            <person name="Lovell J.T."/>
            <person name="Sreedasyam A."/>
            <person name="Maumus F."/>
            <person name="Tiley G.P."/>
            <person name="Fernandez-Pozo N."/>
            <person name="Barry K."/>
            <person name="Chen C."/>
            <person name="Wang M."/>
            <person name="Lipzen A."/>
            <person name="Daum C."/>
            <person name="Saski C.A."/>
            <person name="Payton A.C."/>
            <person name="Mcbreen J.C."/>
            <person name="Conrad R.E."/>
            <person name="Kollar L.M."/>
            <person name="Olsson S."/>
            <person name="Huttunen S."/>
            <person name="Landis J.B."/>
            <person name="Wickett N.J."/>
            <person name="Johnson M.G."/>
            <person name="Rensing S.A."/>
            <person name="Grimwood J."/>
            <person name="Schmutz J."/>
            <person name="Mcdaniel S.F."/>
        </authorList>
    </citation>
    <scope>NUCLEOTIDE SEQUENCE [LARGE SCALE GENOMIC DNA]</scope>
    <source>
        <strain evidence="2 3">R40</strain>
    </source>
</reference>
<dbReference type="SMART" id="SM00185">
    <property type="entry name" value="ARM"/>
    <property type="match status" value="4"/>
</dbReference>
<feature type="repeat" description="ARM" evidence="1">
    <location>
        <begin position="145"/>
        <end position="187"/>
    </location>
</feature>
<dbReference type="InterPro" id="IPR042856">
    <property type="entry name" value="RSP14"/>
</dbReference>
<gene>
    <name evidence="2" type="ORF">KC19_6G213500</name>
</gene>
<feature type="repeat" description="ARM" evidence="1">
    <location>
        <begin position="186"/>
        <end position="228"/>
    </location>
</feature>
<evidence type="ECO:0000256" key="1">
    <source>
        <dbReference type="PROSITE-ProRule" id="PRU00259"/>
    </source>
</evidence>
<dbReference type="InterPro" id="IPR011989">
    <property type="entry name" value="ARM-like"/>
</dbReference>
<proteinExistence type="predicted"/>
<dbReference type="EMBL" id="CM026427">
    <property type="protein sequence ID" value="KAG0571134.1"/>
    <property type="molecule type" value="Genomic_DNA"/>
</dbReference>
<dbReference type="SUPFAM" id="SSF48371">
    <property type="entry name" value="ARM repeat"/>
    <property type="match status" value="1"/>
</dbReference>
<dbReference type="AlphaFoldDB" id="A0A8T0HK56"/>
<comment type="caution">
    <text evidence="2">The sequence shown here is derived from an EMBL/GenBank/DDBJ whole genome shotgun (WGS) entry which is preliminary data.</text>
</comment>
<dbReference type="InterPro" id="IPR016024">
    <property type="entry name" value="ARM-type_fold"/>
</dbReference>
<dbReference type="InterPro" id="IPR000225">
    <property type="entry name" value="Armadillo"/>
</dbReference>
<evidence type="ECO:0000313" key="3">
    <source>
        <dbReference type="Proteomes" id="UP000822688"/>
    </source>
</evidence>
<dbReference type="PANTHER" id="PTHR15599:SF3">
    <property type="entry name" value="ARMADILLO REPEAT-CONTAINING DOMAIN-CONTAINING PROTEIN"/>
    <property type="match status" value="1"/>
</dbReference>
<keyword evidence="3" id="KW-1185">Reference proteome</keyword>
<dbReference type="Pfam" id="PF00514">
    <property type="entry name" value="Arm"/>
    <property type="match status" value="2"/>
</dbReference>
<sequence length="402" mass="43302">MDPPGLHSPGREQDARELEEAKEKLAQPTKWLYEQKALLPLLTLLKVLSRKEINRKLIGQKAIGLLLKHLSDQTVGTKIQAEGANVVLNICYEKENVSAVLACGGASTLVEFLTSKDEELQANAAGALQSICFQPEGRKVVRSLGAIPPLVDLLAAGSLNVRARAVGALHNISSDVDSIRVIRRKGGIRWLVRLLHHTQPCVCGSAAGALQNVSREVASRLLIRDSDAIKSLIKLLQSTEVQTQVCAAGALLNVLGPELCDEDNPTPQGLKRREAFVKTITLTLVASIIKQTVFTKETKDLMSSPPIKAPAPVILKTSSPTRPDMMLPLAGFIPPRSQTALAIPAHSRLRGGHGPAPNLQRLANADWALDFVPPNRRTALLDKATTSMVIGRESVPTMPGVD</sequence>
<dbReference type="PANTHER" id="PTHR15599">
    <property type="entry name" value="RTDR1"/>
    <property type="match status" value="1"/>
</dbReference>